<sequence length="62" mass="7420">MSYLERGLMQQVDKIILDADPKELAELQKIDIKTQLDGVWFYDYYTSLHQKPQQNIQTENKF</sequence>
<reference evidence="1" key="1">
    <citation type="journal article" date="2014" name="Genome Biol. Evol.">
        <title>Pangenome evidence for extensive interdomain horizontal transfer affecting lineage core and shell genes in uncultured planktonic thaumarchaeota and euryarchaeota.</title>
        <authorList>
            <person name="Deschamps P."/>
            <person name="Zivanovic Y."/>
            <person name="Moreira D."/>
            <person name="Rodriguez-Valera F."/>
            <person name="Lopez-Garcia P."/>
        </authorList>
    </citation>
    <scope>NUCLEOTIDE SEQUENCE</scope>
</reference>
<accession>A0A075FW02</accession>
<proteinExistence type="predicted"/>
<name>A0A075FW02_9ARCH</name>
<organism evidence="1">
    <name type="scientific">uncultured marine thaumarchaeote AD1000_66_F10</name>
    <dbReference type="NCBI Taxonomy" id="1455930"/>
    <lineage>
        <taxon>Archaea</taxon>
        <taxon>Nitrososphaerota</taxon>
        <taxon>environmental samples</taxon>
    </lineage>
</organism>
<dbReference type="EMBL" id="KF900454">
    <property type="protein sequence ID" value="AIE95503.1"/>
    <property type="molecule type" value="Genomic_DNA"/>
</dbReference>
<evidence type="ECO:0000313" key="1">
    <source>
        <dbReference type="EMBL" id="AIE95503.1"/>
    </source>
</evidence>
<dbReference type="AlphaFoldDB" id="A0A075FW02"/>
<protein>
    <submittedName>
        <fullName evidence="1">Uncharacterized protein</fullName>
    </submittedName>
</protein>